<evidence type="ECO:0000313" key="2">
    <source>
        <dbReference type="EMBL" id="UQS84512.1"/>
    </source>
</evidence>
<evidence type="ECO:0000256" key="1">
    <source>
        <dbReference type="SAM" id="Phobius"/>
    </source>
</evidence>
<dbReference type="PANTHER" id="PTHR37305:SF1">
    <property type="entry name" value="MEMBRANE PROTEIN"/>
    <property type="match status" value="1"/>
</dbReference>
<dbReference type="PANTHER" id="PTHR37305">
    <property type="entry name" value="INTEGRAL MEMBRANE PROTEIN-RELATED"/>
    <property type="match status" value="1"/>
</dbReference>
<proteinExistence type="predicted"/>
<organism evidence="2 3">
    <name type="scientific">Apilactobacillus apisilvae</name>
    <dbReference type="NCBI Taxonomy" id="2923364"/>
    <lineage>
        <taxon>Bacteria</taxon>
        <taxon>Bacillati</taxon>
        <taxon>Bacillota</taxon>
        <taxon>Bacilli</taxon>
        <taxon>Lactobacillales</taxon>
        <taxon>Lactobacillaceae</taxon>
        <taxon>Apilactobacillus</taxon>
    </lineage>
</organism>
<keyword evidence="1" id="KW-0812">Transmembrane</keyword>
<feature type="transmembrane region" description="Helical" evidence="1">
    <location>
        <begin position="137"/>
        <end position="157"/>
    </location>
</feature>
<reference evidence="2 3" key="1">
    <citation type="journal article" date="2022" name="Int. J. Syst. Evol. Microbiol.">
        <title>Apilactobacillus apisilvae sp. nov., Nicolia spurrieriana gen. nov. sp. nov., Bombilactobacillus folatiphilus sp. nov. and Bombilactobacillus thymidiniphilus sp. nov., four new lactic acid bacterial isolates from stingless bees Tetragonula carbonaria and Austroplebeia australis.</title>
        <authorList>
            <person name="Oliphant S.A."/>
            <person name="Watson-Haigh N.S."/>
            <person name="Sumby K.M."/>
            <person name="Gardner J."/>
            <person name="Groom S."/>
            <person name="Jiranek V."/>
        </authorList>
    </citation>
    <scope>NUCLEOTIDE SEQUENCE [LARGE SCALE GENOMIC DNA]</scope>
    <source>
        <strain evidence="2 3">SG5_A10</strain>
    </source>
</reference>
<feature type="transmembrane region" description="Helical" evidence="1">
    <location>
        <begin position="18"/>
        <end position="37"/>
    </location>
</feature>
<feature type="transmembrane region" description="Helical" evidence="1">
    <location>
        <begin position="49"/>
        <end position="69"/>
    </location>
</feature>
<evidence type="ECO:0000313" key="3">
    <source>
        <dbReference type="Proteomes" id="UP000831859"/>
    </source>
</evidence>
<dbReference type="Pfam" id="PF12730">
    <property type="entry name" value="ABC2_membrane_4"/>
    <property type="match status" value="1"/>
</dbReference>
<protein>
    <submittedName>
        <fullName evidence="2">ABC transporter permease</fullName>
    </submittedName>
</protein>
<keyword evidence="3" id="KW-1185">Reference proteome</keyword>
<name>A0ABY4PFW8_9LACO</name>
<dbReference type="EMBL" id="CP093362">
    <property type="protein sequence ID" value="UQS84512.1"/>
    <property type="molecule type" value="Genomic_DNA"/>
</dbReference>
<accession>A0ABY4PFW8</accession>
<gene>
    <name evidence="2" type="ORF">MOO46_04455</name>
</gene>
<dbReference type="RefSeq" id="WP_249510498.1">
    <property type="nucleotide sequence ID" value="NZ_CP093362.1"/>
</dbReference>
<keyword evidence="1" id="KW-0472">Membrane</keyword>
<feature type="transmembrane region" description="Helical" evidence="1">
    <location>
        <begin position="223"/>
        <end position="240"/>
    </location>
</feature>
<sequence length="245" mass="27846">MLTLIRQEMYKQIHGKFYIGWSITMLVISLIGGYLMSLTKHVPDKPLEVYSMGIALMIFAMIAFASTIITGDFANNTVKYLFARQFSRLSIFMSKIVVMLIMFIYLNVVNFVVTYISKLIFLSDSAIKFKPIINSMFGNMWFLLLLIPMVILVSNIAKNNGVAIAFGIVFYFAASIIGSYLTYLIDKVEIIKWNPLNFLSTNEQFADHSVSTITHLSLTQMEIGTVVYALIFTAIAYTIYNHRNV</sequence>
<keyword evidence="1" id="KW-1133">Transmembrane helix</keyword>
<dbReference type="Proteomes" id="UP000831859">
    <property type="component" value="Chromosome"/>
</dbReference>
<feature type="transmembrane region" description="Helical" evidence="1">
    <location>
        <begin position="89"/>
        <end position="116"/>
    </location>
</feature>
<feature type="transmembrane region" description="Helical" evidence="1">
    <location>
        <begin position="163"/>
        <end position="185"/>
    </location>
</feature>